<evidence type="ECO:0000313" key="1">
    <source>
        <dbReference type="EMBL" id="GIN96186.1"/>
    </source>
</evidence>
<dbReference type="EMBL" id="QYTW02000018">
    <property type="protein sequence ID" value="RST58653.1"/>
    <property type="molecule type" value="Genomic_DNA"/>
</dbReference>
<gene>
    <name evidence="1" type="primary">yxiS</name>
    <name evidence="2" type="ORF">D5F11_016630</name>
    <name evidence="1" type="ORF">J6TS1_20560</name>
</gene>
<sequence>MSSKEMEKKIIDSYRKDEKMMILVFAQWCINHDLIPEQLYKKAYPGQAENQALKEAMELTVPKEEAGDIPNDTLLGVLSMFGNEDLAFVVSEEIQRNRLL</sequence>
<evidence type="ECO:0000313" key="4">
    <source>
        <dbReference type="Proteomes" id="UP000680670"/>
    </source>
</evidence>
<dbReference type="EMBL" id="BORJ01000004">
    <property type="protein sequence ID" value="GIN96186.1"/>
    <property type="molecule type" value="Genomic_DNA"/>
</dbReference>
<reference evidence="1 4" key="2">
    <citation type="submission" date="2021-03" db="EMBL/GenBank/DDBJ databases">
        <title>Antimicrobial resistance genes in bacteria isolated from Japanese honey, and their potential for conferring macrolide and lincosamide resistance in the American foulbrood pathogen Paenibacillus larvae.</title>
        <authorList>
            <person name="Okamoto M."/>
            <person name="Kumagai M."/>
            <person name="Kanamori H."/>
            <person name="Takamatsu D."/>
        </authorList>
    </citation>
    <scope>NUCLEOTIDE SEQUENCE [LARGE SCALE GENOMIC DNA]</scope>
    <source>
        <strain evidence="1 4">J6TS1</strain>
    </source>
</reference>
<dbReference type="Proteomes" id="UP000287296">
    <property type="component" value="Unassembled WGS sequence"/>
</dbReference>
<accession>A0A429X5V2</accession>
<evidence type="ECO:0008006" key="5">
    <source>
        <dbReference type="Google" id="ProtNLM"/>
    </source>
</evidence>
<dbReference type="RefSeq" id="WP_120117644.1">
    <property type="nucleotide sequence ID" value="NZ_BORI01000015.1"/>
</dbReference>
<dbReference type="OrthoDB" id="2678957at2"/>
<dbReference type="Proteomes" id="UP000680670">
    <property type="component" value="Unassembled WGS sequence"/>
</dbReference>
<evidence type="ECO:0000313" key="2">
    <source>
        <dbReference type="EMBL" id="RST58653.1"/>
    </source>
</evidence>
<proteinExistence type="predicted"/>
<reference evidence="2 3" key="1">
    <citation type="submission" date="2018-12" db="EMBL/GenBank/DDBJ databases">
        <authorList>
            <person name="Sun L."/>
            <person name="Chen Z."/>
        </authorList>
    </citation>
    <scope>NUCLEOTIDE SEQUENCE [LARGE SCALE GENOMIC DNA]</scope>
    <source>
        <strain evidence="2 3">LMG 29736</strain>
    </source>
</reference>
<organism evidence="2 3">
    <name type="scientific">Siminovitchia terrae</name>
    <name type="common">Bacillus terrae</name>
    <dbReference type="NCBI Taxonomy" id="1914933"/>
    <lineage>
        <taxon>Bacteria</taxon>
        <taxon>Bacillati</taxon>
        <taxon>Bacillota</taxon>
        <taxon>Bacilli</taxon>
        <taxon>Bacillales</taxon>
        <taxon>Bacillaceae</taxon>
        <taxon>Siminovitchia</taxon>
    </lineage>
</organism>
<dbReference type="AlphaFoldDB" id="A0A429X5V2"/>
<comment type="caution">
    <text evidence="2">The sequence shown here is derived from an EMBL/GenBank/DDBJ whole genome shotgun (WGS) entry which is preliminary data.</text>
</comment>
<evidence type="ECO:0000313" key="3">
    <source>
        <dbReference type="Proteomes" id="UP000287296"/>
    </source>
</evidence>
<protein>
    <recommendedName>
        <fullName evidence="5">YxiS</fullName>
    </recommendedName>
</protein>
<keyword evidence="4" id="KW-1185">Reference proteome</keyword>
<name>A0A429X5V2_SIMTE</name>